<keyword evidence="5 10" id="KW-0813">Transport</keyword>
<evidence type="ECO:0000256" key="9">
    <source>
        <dbReference type="ARBA" id="ARBA00023186"/>
    </source>
</evidence>
<reference evidence="11 12" key="1">
    <citation type="submission" date="2020-03" db="EMBL/GenBank/DDBJ databases">
        <title>Complete genome sequence of Orbus sp. IPMB12 (BCRC 80908).</title>
        <authorList>
            <person name="Lo W.-S."/>
            <person name="Chang T.-H."/>
            <person name="Kuo C.-H."/>
        </authorList>
    </citation>
    <scope>NUCLEOTIDE SEQUENCE [LARGE SCALE GENOMIC DNA]</scope>
    <source>
        <strain evidence="11 12">IPMB12</strain>
    </source>
</reference>
<comment type="function">
    <text evidence="10">Participates in the translocation of lipoproteins from the inner membrane to the outer membrane. Only forms a complex with a lipoprotein if the residue after the N-terminal Cys is not an aspartate (The Asp acts as a targeting signal to indicate that the lipoprotein should stay in the inner membrane).</text>
</comment>
<dbReference type="Gene3D" id="2.50.20.10">
    <property type="entry name" value="Lipoprotein localisation LolA/LolB/LppX"/>
    <property type="match status" value="1"/>
</dbReference>
<comment type="subunit">
    <text evidence="3 10">Monomer.</text>
</comment>
<gene>
    <name evidence="10 11" type="primary">lolA</name>
    <name evidence="11" type="ORF">IPMB12_09505</name>
</gene>
<dbReference type="InterPro" id="IPR029046">
    <property type="entry name" value="LolA/LolB/LppX"/>
</dbReference>
<dbReference type="PANTHER" id="PTHR35869">
    <property type="entry name" value="OUTER-MEMBRANE LIPOPROTEIN CARRIER PROTEIN"/>
    <property type="match status" value="1"/>
</dbReference>
<evidence type="ECO:0000256" key="3">
    <source>
        <dbReference type="ARBA" id="ARBA00011245"/>
    </source>
</evidence>
<evidence type="ECO:0000256" key="4">
    <source>
        <dbReference type="ARBA" id="ARBA00014035"/>
    </source>
</evidence>
<dbReference type="Pfam" id="PF03548">
    <property type="entry name" value="LolA"/>
    <property type="match status" value="1"/>
</dbReference>
<dbReference type="EMBL" id="CP050253">
    <property type="protein sequence ID" value="QIQ21893.1"/>
    <property type="molecule type" value="Genomic_DNA"/>
</dbReference>
<keyword evidence="12" id="KW-1185">Reference proteome</keyword>
<dbReference type="InterPro" id="IPR018323">
    <property type="entry name" value="OM_lipoprot_carrier_LolA_Pbac"/>
</dbReference>
<evidence type="ECO:0000313" key="11">
    <source>
        <dbReference type="EMBL" id="QIQ21893.1"/>
    </source>
</evidence>
<accession>A0A6G9ICE5</accession>
<dbReference type="NCBIfam" id="TIGR00547">
    <property type="entry name" value="lolA"/>
    <property type="match status" value="1"/>
</dbReference>
<dbReference type="GO" id="GO:0042953">
    <property type="term" value="P:lipoprotein transport"/>
    <property type="evidence" value="ECO:0007669"/>
    <property type="project" value="InterPro"/>
</dbReference>
<comment type="similarity">
    <text evidence="2 10">Belongs to the LolA family.</text>
</comment>
<organism evidence="11 12">
    <name type="scientific">Zophobihabitans entericus</name>
    <dbReference type="NCBI Taxonomy" id="1635327"/>
    <lineage>
        <taxon>Bacteria</taxon>
        <taxon>Pseudomonadati</taxon>
        <taxon>Pseudomonadota</taxon>
        <taxon>Gammaproteobacteria</taxon>
        <taxon>Orbales</taxon>
        <taxon>Orbaceae</taxon>
        <taxon>Zophobihabitans</taxon>
    </lineage>
</organism>
<proteinExistence type="inferred from homology"/>
<evidence type="ECO:0000256" key="6">
    <source>
        <dbReference type="ARBA" id="ARBA00022729"/>
    </source>
</evidence>
<feature type="signal peptide" evidence="10">
    <location>
        <begin position="1"/>
        <end position="20"/>
    </location>
</feature>
<evidence type="ECO:0000256" key="1">
    <source>
        <dbReference type="ARBA" id="ARBA00004418"/>
    </source>
</evidence>
<evidence type="ECO:0000256" key="7">
    <source>
        <dbReference type="ARBA" id="ARBA00022764"/>
    </source>
</evidence>
<dbReference type="AlphaFoldDB" id="A0A6G9ICE5"/>
<dbReference type="KEGG" id="orb:IPMB12_09505"/>
<dbReference type="CDD" id="cd16325">
    <property type="entry name" value="LolA"/>
    <property type="match status" value="1"/>
</dbReference>
<dbReference type="InParanoid" id="A0A6G9ICE5"/>
<protein>
    <recommendedName>
        <fullName evidence="4 10">Outer-membrane lipoprotein carrier protein</fullName>
    </recommendedName>
</protein>
<keyword evidence="6 10" id="KW-0732">Signal</keyword>
<dbReference type="PANTHER" id="PTHR35869:SF1">
    <property type="entry name" value="OUTER-MEMBRANE LIPOPROTEIN CARRIER PROTEIN"/>
    <property type="match status" value="1"/>
</dbReference>
<comment type="subcellular location">
    <subcellularLocation>
        <location evidence="1 10">Periplasm</location>
    </subcellularLocation>
</comment>
<keyword evidence="7 10" id="KW-0574">Periplasm</keyword>
<evidence type="ECO:0000256" key="5">
    <source>
        <dbReference type="ARBA" id="ARBA00022448"/>
    </source>
</evidence>
<dbReference type="RefSeq" id="WP_166917127.1">
    <property type="nucleotide sequence ID" value="NZ_CP050253.1"/>
</dbReference>
<dbReference type="SUPFAM" id="SSF89392">
    <property type="entry name" value="Prokaryotic lipoproteins and lipoprotein localization factors"/>
    <property type="match status" value="1"/>
</dbReference>
<evidence type="ECO:0000256" key="2">
    <source>
        <dbReference type="ARBA" id="ARBA00007615"/>
    </source>
</evidence>
<evidence type="ECO:0000256" key="8">
    <source>
        <dbReference type="ARBA" id="ARBA00022927"/>
    </source>
</evidence>
<dbReference type="HAMAP" id="MF_00240">
    <property type="entry name" value="LolA"/>
    <property type="match status" value="1"/>
</dbReference>
<dbReference type="GO" id="GO:0030288">
    <property type="term" value="C:outer membrane-bounded periplasmic space"/>
    <property type="evidence" value="ECO:0007669"/>
    <property type="project" value="TreeGrafter"/>
</dbReference>
<dbReference type="GO" id="GO:0044874">
    <property type="term" value="P:lipoprotein localization to outer membrane"/>
    <property type="evidence" value="ECO:0007669"/>
    <property type="project" value="UniProtKB-UniRule"/>
</dbReference>
<evidence type="ECO:0000256" key="10">
    <source>
        <dbReference type="HAMAP-Rule" id="MF_00240"/>
    </source>
</evidence>
<keyword evidence="8 10" id="KW-0653">Protein transport</keyword>
<feature type="chain" id="PRO_5026406321" description="Outer-membrane lipoprotein carrier protein" evidence="10">
    <location>
        <begin position="21"/>
        <end position="200"/>
    </location>
</feature>
<dbReference type="InterPro" id="IPR004564">
    <property type="entry name" value="OM_lipoprot_carrier_LolA-like"/>
</dbReference>
<keyword evidence="11" id="KW-0449">Lipoprotein</keyword>
<sequence length="200" mass="23159" precursor="true">MKKLGLILCALVLFSSSAWADAKDTLQQRLAKMDGFYAQFKQTVKTADNQLVQEGKGEIWLTRPYYFNWLMTEPDETEIISDGETVWVYTPMVEQVTATWFKDIVDNRFLLLLTDNESQVWNNYQVNRRQDQFDLIPTDDSSQRFVITILPTGMISNFTIVEEDGQNSFYDLSHQKMGAVDAKKFQFTVPANVTLDDQRQ</sequence>
<keyword evidence="9 10" id="KW-0143">Chaperone</keyword>
<evidence type="ECO:0000313" key="12">
    <source>
        <dbReference type="Proteomes" id="UP000501168"/>
    </source>
</evidence>
<name>A0A6G9ICE5_9GAMM</name>
<dbReference type="FunCoup" id="A0A6G9ICE5">
    <property type="interactions" value="100"/>
</dbReference>
<dbReference type="Proteomes" id="UP000501168">
    <property type="component" value="Chromosome"/>
</dbReference>